<keyword evidence="2" id="KW-0328">Glycosyltransferase</keyword>
<dbReference type="Proteomes" id="UP001152561">
    <property type="component" value="Unassembled WGS sequence"/>
</dbReference>
<evidence type="ECO:0000256" key="3">
    <source>
        <dbReference type="ARBA" id="ARBA00022679"/>
    </source>
</evidence>
<comment type="similarity">
    <text evidence="1">Belongs to the UDP-glycosyltransferase family.</text>
</comment>
<protein>
    <submittedName>
        <fullName evidence="4">Uncharacterized protein</fullName>
    </submittedName>
</protein>
<reference evidence="5" key="1">
    <citation type="journal article" date="2023" name="Proc. Natl. Acad. Sci. U.S.A.">
        <title>Genomic and structural basis for evolution of tropane alkaloid biosynthesis.</title>
        <authorList>
            <person name="Wanga Y.-J."/>
            <person name="Taina T."/>
            <person name="Yua J.-Y."/>
            <person name="Lia J."/>
            <person name="Xua B."/>
            <person name="Chenc J."/>
            <person name="D'Auriad J.C."/>
            <person name="Huanga J.-P."/>
            <person name="Huanga S.-X."/>
        </authorList>
    </citation>
    <scope>NUCLEOTIDE SEQUENCE [LARGE SCALE GENOMIC DNA]</scope>
    <source>
        <strain evidence="5">cv. KIB-2019</strain>
    </source>
</reference>
<dbReference type="FunFam" id="3.40.50.2000:FF:000065">
    <property type="entry name" value="Glycosyltransferase"/>
    <property type="match status" value="1"/>
</dbReference>
<dbReference type="GO" id="GO:0080043">
    <property type="term" value="F:quercetin 3-O-glucosyltransferase activity"/>
    <property type="evidence" value="ECO:0007669"/>
    <property type="project" value="TreeGrafter"/>
</dbReference>
<sequence length="234" mass="26511">MLKLAKILHYRCFHITFVNTEYNHRRFLKSRCPDSLKGLPCFRSETIPDGLPPCDGDVTQDIVALSKSLTTTYLGPFKELLAKLNTTFSSNVPPVLCIISDGCMSFTLSAAQDLGIPEVFVWTTSACGLLGNMNYCNLVEKRYTPLKDESYLTNDYLEKNSDWIPGMKDICLRDLPAFIRTANPDDYMIKYLLKETERSKNASAIIDNTFEKEVFESLHTLLPPVYAIDHCICL</sequence>
<name>A0A9Q1MDR9_9SOLA</name>
<proteinExistence type="inferred from homology"/>
<dbReference type="PANTHER" id="PTHR11926">
    <property type="entry name" value="GLUCOSYL/GLUCURONOSYL TRANSFERASES"/>
    <property type="match status" value="1"/>
</dbReference>
<evidence type="ECO:0000256" key="2">
    <source>
        <dbReference type="ARBA" id="ARBA00022676"/>
    </source>
</evidence>
<evidence type="ECO:0000313" key="4">
    <source>
        <dbReference type="EMBL" id="KAJ8555579.1"/>
    </source>
</evidence>
<organism evidence="4 5">
    <name type="scientific">Anisodus acutangulus</name>
    <dbReference type="NCBI Taxonomy" id="402998"/>
    <lineage>
        <taxon>Eukaryota</taxon>
        <taxon>Viridiplantae</taxon>
        <taxon>Streptophyta</taxon>
        <taxon>Embryophyta</taxon>
        <taxon>Tracheophyta</taxon>
        <taxon>Spermatophyta</taxon>
        <taxon>Magnoliopsida</taxon>
        <taxon>eudicotyledons</taxon>
        <taxon>Gunneridae</taxon>
        <taxon>Pentapetalae</taxon>
        <taxon>asterids</taxon>
        <taxon>lamiids</taxon>
        <taxon>Solanales</taxon>
        <taxon>Solanaceae</taxon>
        <taxon>Solanoideae</taxon>
        <taxon>Hyoscyameae</taxon>
        <taxon>Anisodus</taxon>
    </lineage>
</organism>
<gene>
    <name evidence="4" type="ORF">K7X08_013075</name>
</gene>
<dbReference type="SUPFAM" id="SSF53756">
    <property type="entry name" value="UDP-Glycosyltransferase/glycogen phosphorylase"/>
    <property type="match status" value="1"/>
</dbReference>
<evidence type="ECO:0000313" key="5">
    <source>
        <dbReference type="Proteomes" id="UP001152561"/>
    </source>
</evidence>
<dbReference type="EMBL" id="JAJAGQ010000008">
    <property type="protein sequence ID" value="KAJ8555579.1"/>
    <property type="molecule type" value="Genomic_DNA"/>
</dbReference>
<dbReference type="AlphaFoldDB" id="A0A9Q1MDR9"/>
<keyword evidence="5" id="KW-1185">Reference proteome</keyword>
<dbReference type="GO" id="GO:0080044">
    <property type="term" value="F:quercetin 7-O-glucosyltransferase activity"/>
    <property type="evidence" value="ECO:0007669"/>
    <property type="project" value="TreeGrafter"/>
</dbReference>
<comment type="caution">
    <text evidence="4">The sequence shown here is derived from an EMBL/GenBank/DDBJ whole genome shotgun (WGS) entry which is preliminary data.</text>
</comment>
<dbReference type="PANTHER" id="PTHR11926:SF774">
    <property type="entry name" value="UDP-GLYCOSYLTRANSFERASE 85A1-RELATED"/>
    <property type="match status" value="1"/>
</dbReference>
<keyword evidence="3" id="KW-0808">Transferase</keyword>
<accession>A0A9Q1MDR9</accession>
<dbReference type="Gene3D" id="3.40.50.2000">
    <property type="entry name" value="Glycogen Phosphorylase B"/>
    <property type="match status" value="1"/>
</dbReference>
<dbReference type="OrthoDB" id="5835829at2759"/>
<evidence type="ECO:0000256" key="1">
    <source>
        <dbReference type="ARBA" id="ARBA00009995"/>
    </source>
</evidence>